<comment type="similarity">
    <text evidence="1">Belongs to the protein kinase superfamily. ADCK protein kinase family.</text>
</comment>
<dbReference type="Pfam" id="PF03109">
    <property type="entry name" value="ABC1"/>
    <property type="match status" value="1"/>
</dbReference>
<evidence type="ECO:0000256" key="1">
    <source>
        <dbReference type="ARBA" id="ARBA00009670"/>
    </source>
</evidence>
<dbReference type="PROSITE" id="PS50011">
    <property type="entry name" value="PROTEIN_KINASE_DOM"/>
    <property type="match status" value="1"/>
</dbReference>
<protein>
    <recommendedName>
        <fullName evidence="2">Protein kinase domain-containing protein</fullName>
    </recommendedName>
</protein>
<proteinExistence type="inferred from homology"/>
<evidence type="ECO:0000313" key="4">
    <source>
        <dbReference type="Proteomes" id="UP001162162"/>
    </source>
</evidence>
<dbReference type="InterPro" id="IPR004147">
    <property type="entry name" value="ABC1_dom"/>
</dbReference>
<gene>
    <name evidence="3" type="ORF">NQ318_010822</name>
</gene>
<dbReference type="EMBL" id="JAPWTK010000097">
    <property type="protein sequence ID" value="KAJ8950623.1"/>
    <property type="molecule type" value="Genomic_DNA"/>
</dbReference>
<dbReference type="InterPro" id="IPR000719">
    <property type="entry name" value="Prot_kinase_dom"/>
</dbReference>
<name>A0AAV8YI94_9CUCU</name>
<dbReference type="CDD" id="cd13969">
    <property type="entry name" value="ADCK1-like"/>
    <property type="match status" value="1"/>
</dbReference>
<dbReference type="Proteomes" id="UP001162162">
    <property type="component" value="Unassembled WGS sequence"/>
</dbReference>
<dbReference type="PANTHER" id="PTHR43173:SF28">
    <property type="entry name" value="AARF DOMAIN CONTAINING KINASE 5"/>
    <property type="match status" value="1"/>
</dbReference>
<evidence type="ECO:0000259" key="2">
    <source>
        <dbReference type="PROSITE" id="PS50011"/>
    </source>
</evidence>
<sequence length="483" mass="54713">MKEWYGLGLEPVPVAAVRNSTIWLPVLNTEVCGGCPSLARDYCTIDPSSACFQINTGKDKETSLEEQVQNMSRCQLFCHLKKHLRNSKINGNIKKIVKYTGFGVGCATLAALPAANINGGPNNANIVENAYGGIRFFRSLKIGLWISIDYYFSMLGLNETLPNYKAMMSRIHQRAADNILKGCLQNGGSYIKLGQGLVSLSHILPKEYISTLKALHDKCLTRKDDEIREIFLADFGKEPFEIFESFESTPIAAASIAQVYKAKTKEKQVVAVKVQYIDLQKRFKSDISTINALLKVAVFMHPNFNFTWVLKDLENALKQELDFINEGLNSERCARDLQHLKYIYVPKVYWDYTSSRVLVTEFIDGYKINEVENLKKNNFSLVDVNNKLFEAFGCQIFQTGFVHADPHPGNVLVRRRLGKTELVILDHGLYQYVSDKDRIALSYLWKAIVLNDHVNMKKYSNALGVEDYELFAEILTQSPLKNT</sequence>
<keyword evidence="4" id="KW-1185">Reference proteome</keyword>
<feature type="domain" description="Protein kinase" evidence="2">
    <location>
        <begin position="245"/>
        <end position="483"/>
    </location>
</feature>
<dbReference type="InterPro" id="IPR011009">
    <property type="entry name" value="Kinase-like_dom_sf"/>
</dbReference>
<dbReference type="GO" id="GO:0004672">
    <property type="term" value="F:protein kinase activity"/>
    <property type="evidence" value="ECO:0007669"/>
    <property type="project" value="InterPro"/>
</dbReference>
<organism evidence="3 4">
    <name type="scientific">Aromia moschata</name>
    <dbReference type="NCBI Taxonomy" id="1265417"/>
    <lineage>
        <taxon>Eukaryota</taxon>
        <taxon>Metazoa</taxon>
        <taxon>Ecdysozoa</taxon>
        <taxon>Arthropoda</taxon>
        <taxon>Hexapoda</taxon>
        <taxon>Insecta</taxon>
        <taxon>Pterygota</taxon>
        <taxon>Neoptera</taxon>
        <taxon>Endopterygota</taxon>
        <taxon>Coleoptera</taxon>
        <taxon>Polyphaga</taxon>
        <taxon>Cucujiformia</taxon>
        <taxon>Chrysomeloidea</taxon>
        <taxon>Cerambycidae</taxon>
        <taxon>Cerambycinae</taxon>
        <taxon>Callichromatini</taxon>
        <taxon>Aromia</taxon>
    </lineage>
</organism>
<reference evidence="3" key="1">
    <citation type="journal article" date="2023" name="Insect Mol. Biol.">
        <title>Genome sequencing provides insights into the evolution of gene families encoding plant cell wall-degrading enzymes in longhorned beetles.</title>
        <authorList>
            <person name="Shin N.R."/>
            <person name="Okamura Y."/>
            <person name="Kirsch R."/>
            <person name="Pauchet Y."/>
        </authorList>
    </citation>
    <scope>NUCLEOTIDE SEQUENCE</scope>
    <source>
        <strain evidence="3">AMC_N1</strain>
    </source>
</reference>
<dbReference type="GO" id="GO:0005524">
    <property type="term" value="F:ATP binding"/>
    <property type="evidence" value="ECO:0007669"/>
    <property type="project" value="InterPro"/>
</dbReference>
<accession>A0AAV8YI94</accession>
<comment type="caution">
    <text evidence="3">The sequence shown here is derived from an EMBL/GenBank/DDBJ whole genome shotgun (WGS) entry which is preliminary data.</text>
</comment>
<dbReference type="SUPFAM" id="SSF56112">
    <property type="entry name" value="Protein kinase-like (PK-like)"/>
    <property type="match status" value="1"/>
</dbReference>
<dbReference type="AlphaFoldDB" id="A0AAV8YI94"/>
<evidence type="ECO:0000313" key="3">
    <source>
        <dbReference type="EMBL" id="KAJ8950623.1"/>
    </source>
</evidence>
<dbReference type="InterPro" id="IPR051130">
    <property type="entry name" value="Mito_struct-func_regulator"/>
</dbReference>
<dbReference type="PANTHER" id="PTHR43173">
    <property type="entry name" value="ABC1 FAMILY PROTEIN"/>
    <property type="match status" value="1"/>
</dbReference>
<dbReference type="InterPro" id="IPR045307">
    <property type="entry name" value="ADCK1_dom"/>
</dbReference>